<protein>
    <submittedName>
        <fullName evidence="3">DotU family type IV/VI secretion system protein</fullName>
    </submittedName>
</protein>
<evidence type="ECO:0000313" key="3">
    <source>
        <dbReference type="EMBL" id="QOY88422.1"/>
    </source>
</evidence>
<dbReference type="PANTHER" id="PTHR38033:SF1">
    <property type="entry name" value="DOTU FAMILY TYPE IV_VI SECRETION SYSTEM PROTEIN"/>
    <property type="match status" value="1"/>
</dbReference>
<evidence type="ECO:0000256" key="1">
    <source>
        <dbReference type="SAM" id="Phobius"/>
    </source>
</evidence>
<evidence type="ECO:0000259" key="2">
    <source>
        <dbReference type="Pfam" id="PF09850"/>
    </source>
</evidence>
<dbReference type="InterPro" id="IPR038522">
    <property type="entry name" value="T4/T6SS_DotU_sf"/>
</dbReference>
<dbReference type="PANTHER" id="PTHR38033">
    <property type="entry name" value="MEMBRANE PROTEIN-RELATED"/>
    <property type="match status" value="1"/>
</dbReference>
<proteinExistence type="predicted"/>
<keyword evidence="1" id="KW-1133">Transmembrane helix</keyword>
<sequence>MSQPQTAEAASRRPSNLALILQEAITATVRIRSMPQAVSSEEAFRQQMREALKIAAQEARTPGGYSPEDIKMAIFAVVGFLDESILKAGNRAFREWPTKPLQEEFFGTHLAGELFFQNLERLLRMEDSYELADVLEVHQLCMLLGFRGRYSARSPMEFQGVLNTVADKIARIRGEFGPLTEAWRLPNERIVQGADPWSKRLMYTAIGFLAVTLLLFAVFKMSLVSGVSDVAAIPVRVR</sequence>
<organism evidence="3 4">
    <name type="scientific">Paludibaculum fermentans</name>
    <dbReference type="NCBI Taxonomy" id="1473598"/>
    <lineage>
        <taxon>Bacteria</taxon>
        <taxon>Pseudomonadati</taxon>
        <taxon>Acidobacteriota</taxon>
        <taxon>Terriglobia</taxon>
        <taxon>Bryobacterales</taxon>
        <taxon>Bryobacteraceae</taxon>
        <taxon>Paludibaculum</taxon>
    </lineage>
</organism>
<keyword evidence="1" id="KW-0812">Transmembrane</keyword>
<dbReference type="KEGG" id="pfer:IRI77_00195"/>
<keyword evidence="1" id="KW-0472">Membrane</keyword>
<name>A0A7S7NRG4_PALFE</name>
<dbReference type="InterPro" id="IPR017732">
    <property type="entry name" value="T4/T6SS_DotU"/>
</dbReference>
<evidence type="ECO:0000313" key="4">
    <source>
        <dbReference type="Proteomes" id="UP000593892"/>
    </source>
</evidence>
<dbReference type="Gene3D" id="1.25.40.590">
    <property type="entry name" value="Type IV / VI secretion system, DotU"/>
    <property type="match status" value="1"/>
</dbReference>
<reference evidence="3 4" key="1">
    <citation type="submission" date="2020-10" db="EMBL/GenBank/DDBJ databases">
        <title>Complete genome sequence of Paludibaculum fermentans P105T, a facultatively anaerobic acidobacterium capable of dissimilatory Fe(III) reduction.</title>
        <authorList>
            <person name="Dedysh S.N."/>
            <person name="Beletsky A.V."/>
            <person name="Kulichevskaya I.S."/>
            <person name="Mardanov A.V."/>
            <person name="Ravin N.V."/>
        </authorList>
    </citation>
    <scope>NUCLEOTIDE SEQUENCE [LARGE SCALE GENOMIC DNA]</scope>
    <source>
        <strain evidence="3 4">P105</strain>
    </source>
</reference>
<dbReference type="NCBIfam" id="TIGR03349">
    <property type="entry name" value="IV_VI_DotU"/>
    <property type="match status" value="1"/>
</dbReference>
<accession>A0A7S7NRG4</accession>
<dbReference type="Proteomes" id="UP000593892">
    <property type="component" value="Chromosome"/>
</dbReference>
<dbReference type="EMBL" id="CP063849">
    <property type="protein sequence ID" value="QOY88422.1"/>
    <property type="molecule type" value="Genomic_DNA"/>
</dbReference>
<feature type="transmembrane region" description="Helical" evidence="1">
    <location>
        <begin position="201"/>
        <end position="219"/>
    </location>
</feature>
<feature type="domain" description="Type IV / VI secretion system DotU" evidence="2">
    <location>
        <begin position="19"/>
        <end position="221"/>
    </location>
</feature>
<dbReference type="AlphaFoldDB" id="A0A7S7NRG4"/>
<dbReference type="RefSeq" id="WP_194450084.1">
    <property type="nucleotide sequence ID" value="NZ_CP063849.1"/>
</dbReference>
<dbReference type="Pfam" id="PF09850">
    <property type="entry name" value="DotU"/>
    <property type="match status" value="1"/>
</dbReference>
<keyword evidence="4" id="KW-1185">Reference proteome</keyword>
<gene>
    <name evidence="3" type="ORF">IRI77_00195</name>
</gene>